<evidence type="ECO:0000313" key="2">
    <source>
        <dbReference type="Proteomes" id="UP000594014"/>
    </source>
</evidence>
<protein>
    <submittedName>
        <fullName evidence="1">Electron transfer flavoprotein subunit alpha/FixB family protein</fullName>
    </submittedName>
</protein>
<sequence length="336" mass="36267">MLEGLVTEDIKPEGIYVILESAGMEIRKVSLELLSKCREIADLSGEVLTAVIAGKETERFAQKAAAYGADRVILLEDDRLALYTTGAYTSVLNRLIRKENPKAVILGNTAVGKDLAPRLAQRLGTGMASDCTGMEWDERYFIKFSRPVYGGKAFLEAVSDAYPIMATIRPNTFALGVEDDNRSAEVIRESTEIDGEDLRAIVKDIAMTVSQRPELIEADIIISGGRGMKGPENYQILEACADVIGAAVGASRAAVDAGWIEQKFQVGQTGKTVSPTLYIACGISGAIQHLAGMGSSKVIVAINKDPDANIFNLADYGIVGDLFEIVPLLTEEFRKL</sequence>
<dbReference type="Proteomes" id="UP000594014">
    <property type="component" value="Chromosome"/>
</dbReference>
<keyword evidence="2" id="KW-1185">Reference proteome</keyword>
<proteinExistence type="predicted"/>
<accession>A0ACD1AHH4</accession>
<gene>
    <name evidence="1" type="ORF">FRZ06_02480</name>
</gene>
<organism evidence="1 2">
    <name type="scientific">Anoxybacterium hadale</name>
    <dbReference type="NCBI Taxonomy" id="3408580"/>
    <lineage>
        <taxon>Bacteria</taxon>
        <taxon>Bacillati</taxon>
        <taxon>Bacillota</taxon>
        <taxon>Clostridia</taxon>
        <taxon>Peptostreptococcales</taxon>
        <taxon>Anaerovoracaceae</taxon>
        <taxon>Anoxybacterium</taxon>
    </lineage>
</organism>
<evidence type="ECO:0000313" key="1">
    <source>
        <dbReference type="EMBL" id="QOX65803.1"/>
    </source>
</evidence>
<dbReference type="EMBL" id="CP042469">
    <property type="protein sequence ID" value="QOX65803.1"/>
    <property type="molecule type" value="Genomic_DNA"/>
</dbReference>
<reference evidence="1" key="1">
    <citation type="submission" date="2019-08" db="EMBL/GenBank/DDBJ databases">
        <title>Genome sequence of Clostridiales bacterium MT110.</title>
        <authorList>
            <person name="Cao J."/>
        </authorList>
    </citation>
    <scope>NUCLEOTIDE SEQUENCE</scope>
    <source>
        <strain evidence="1">MT110</strain>
    </source>
</reference>
<name>A0ACD1AHH4_9FIRM</name>